<dbReference type="SUPFAM" id="SSF51126">
    <property type="entry name" value="Pectin lyase-like"/>
    <property type="match status" value="1"/>
</dbReference>
<dbReference type="PANTHER" id="PTHR31736">
    <property type="match status" value="1"/>
</dbReference>
<evidence type="ECO:0000313" key="13">
    <source>
        <dbReference type="Proteomes" id="UP000016933"/>
    </source>
</evidence>
<gene>
    <name evidence="12" type="ORF">DOTSEDRAFT_80631</name>
</gene>
<dbReference type="InterPro" id="IPR000743">
    <property type="entry name" value="Glyco_hydro_28"/>
</dbReference>
<keyword evidence="13" id="KW-1185">Reference proteome</keyword>
<keyword evidence="3" id="KW-0964">Secreted</keyword>
<evidence type="ECO:0000313" key="12">
    <source>
        <dbReference type="EMBL" id="EME43131.1"/>
    </source>
</evidence>
<dbReference type="Proteomes" id="UP000016933">
    <property type="component" value="Unassembled WGS sequence"/>
</dbReference>
<comment type="subcellular location">
    <subcellularLocation>
        <location evidence="1">Secreted</location>
    </subcellularLocation>
</comment>
<keyword evidence="9" id="KW-0961">Cell wall biogenesis/degradation</keyword>
<dbReference type="InterPro" id="IPR011050">
    <property type="entry name" value="Pectin_lyase_fold/virulence"/>
</dbReference>
<keyword evidence="5 10" id="KW-0378">Hydrolase</keyword>
<keyword evidence="7" id="KW-0325">Glycoprotein</keyword>
<dbReference type="Gene3D" id="2.160.20.10">
    <property type="entry name" value="Single-stranded right-handed beta-helix, Pectin lyase-like"/>
    <property type="match status" value="1"/>
</dbReference>
<dbReference type="STRING" id="675120.M2YMA1"/>
<keyword evidence="6" id="KW-1015">Disulfide bond</keyword>
<sequence>MLAVSLAAAVLAIAAPAAAQSADISESVGPLTTVEDKKAVKSCDITAYGAKADGETDISTAITDAFADCKAGGVVVIPAGDYALESWVTLSGGQAWALQLDGTIYRTGTTGGNMIFIEHTTDFEFYSSTGAGAIQGYGYEIRKDGGDAARLLRFYEVTSFSIHDVILVDSPAFHFSIDTCDKGEVYNMLIRGGNQGGLDGIDVWSTNIWIHDVMVTNKDECVTVKSPASNILIENIYCNWSGGCAMGSLGEGVDVSNITYRNVYTWNSNQMYMIKSYGGSGTVKDVLLENFIGHGNAYSLDIDQYWASMEEVSGEGVQLSSIAISNWTGTCVNGAARGPVKILCADGAPCTGVDITDFAVWTEAGDELANKCQSAYTDTDPAPFCLKEGSGSSYEVTEETISSAPSGSDAPKMSDDLEEAFGTTVEIPIPTFPASFFPGIAPVHALAASA</sequence>
<evidence type="ECO:0000256" key="11">
    <source>
        <dbReference type="SAM" id="SignalP"/>
    </source>
</evidence>
<dbReference type="GO" id="GO:0005975">
    <property type="term" value="P:carbohydrate metabolic process"/>
    <property type="evidence" value="ECO:0007669"/>
    <property type="project" value="InterPro"/>
</dbReference>
<evidence type="ECO:0000256" key="3">
    <source>
        <dbReference type="ARBA" id="ARBA00022525"/>
    </source>
</evidence>
<dbReference type="EMBL" id="KB446540">
    <property type="protein sequence ID" value="EME43131.1"/>
    <property type="molecule type" value="Genomic_DNA"/>
</dbReference>
<comment type="similarity">
    <text evidence="2 10">Belongs to the glycosyl hydrolase 28 family.</text>
</comment>
<evidence type="ECO:0000256" key="4">
    <source>
        <dbReference type="ARBA" id="ARBA00022729"/>
    </source>
</evidence>
<dbReference type="AlphaFoldDB" id="M2YMA1"/>
<feature type="signal peptide" evidence="11">
    <location>
        <begin position="1"/>
        <end position="19"/>
    </location>
</feature>
<proteinExistence type="inferred from homology"/>
<name>M2YMA1_DOTSN</name>
<keyword evidence="8 10" id="KW-0326">Glycosidase</keyword>
<dbReference type="OrthoDB" id="2268901at2759"/>
<dbReference type="GO" id="GO:0005576">
    <property type="term" value="C:extracellular region"/>
    <property type="evidence" value="ECO:0007669"/>
    <property type="project" value="UniProtKB-SubCell"/>
</dbReference>
<dbReference type="PANTHER" id="PTHR31736:SF19">
    <property type="entry name" value="PECTIN LYASE SUPERFAMILY PROTEIN-RELATED"/>
    <property type="match status" value="1"/>
</dbReference>
<evidence type="ECO:0000256" key="5">
    <source>
        <dbReference type="ARBA" id="ARBA00022801"/>
    </source>
</evidence>
<evidence type="ECO:0000256" key="7">
    <source>
        <dbReference type="ARBA" id="ARBA00023180"/>
    </source>
</evidence>
<keyword evidence="4 11" id="KW-0732">Signal</keyword>
<dbReference type="GO" id="GO:0004650">
    <property type="term" value="F:polygalacturonase activity"/>
    <property type="evidence" value="ECO:0007669"/>
    <property type="project" value="InterPro"/>
</dbReference>
<evidence type="ECO:0000256" key="9">
    <source>
        <dbReference type="ARBA" id="ARBA00023316"/>
    </source>
</evidence>
<protein>
    <submittedName>
        <fullName evidence="12">Glycoside hydrolase family 28 protein</fullName>
    </submittedName>
</protein>
<evidence type="ECO:0000256" key="10">
    <source>
        <dbReference type="RuleBase" id="RU361169"/>
    </source>
</evidence>
<evidence type="ECO:0000256" key="2">
    <source>
        <dbReference type="ARBA" id="ARBA00008834"/>
    </source>
</evidence>
<dbReference type="InterPro" id="IPR012334">
    <property type="entry name" value="Pectin_lyas_fold"/>
</dbReference>
<dbReference type="GO" id="GO:0046576">
    <property type="term" value="F:rhamnogalacturonan alpha-L-rhamnopyranosyl-(1-&gt;4)-alpha-D-galactopyranosyluronide lyase activity"/>
    <property type="evidence" value="ECO:0007669"/>
    <property type="project" value="UniProtKB-ARBA"/>
</dbReference>
<dbReference type="eggNOG" id="ENOG502R2FT">
    <property type="taxonomic scope" value="Eukaryota"/>
</dbReference>
<feature type="chain" id="PRO_5004030059" evidence="11">
    <location>
        <begin position="20"/>
        <end position="450"/>
    </location>
</feature>
<accession>M2YMA1</accession>
<organism evidence="12 13">
    <name type="scientific">Dothistroma septosporum (strain NZE10 / CBS 128990)</name>
    <name type="common">Red band needle blight fungus</name>
    <name type="synonym">Mycosphaerella pini</name>
    <dbReference type="NCBI Taxonomy" id="675120"/>
    <lineage>
        <taxon>Eukaryota</taxon>
        <taxon>Fungi</taxon>
        <taxon>Dikarya</taxon>
        <taxon>Ascomycota</taxon>
        <taxon>Pezizomycotina</taxon>
        <taxon>Dothideomycetes</taxon>
        <taxon>Dothideomycetidae</taxon>
        <taxon>Mycosphaerellales</taxon>
        <taxon>Mycosphaerellaceae</taxon>
        <taxon>Dothistroma</taxon>
    </lineage>
</organism>
<evidence type="ECO:0000256" key="8">
    <source>
        <dbReference type="ARBA" id="ARBA00023295"/>
    </source>
</evidence>
<dbReference type="Pfam" id="PF00295">
    <property type="entry name" value="Glyco_hydro_28"/>
    <property type="match status" value="1"/>
</dbReference>
<dbReference type="HOGENOM" id="CLU_016031_7_2_1"/>
<evidence type="ECO:0000256" key="1">
    <source>
        <dbReference type="ARBA" id="ARBA00004613"/>
    </source>
</evidence>
<evidence type="ECO:0000256" key="6">
    <source>
        <dbReference type="ARBA" id="ARBA00023157"/>
    </source>
</evidence>
<reference evidence="13" key="1">
    <citation type="journal article" date="2012" name="PLoS Genet.">
        <title>The genomes of the fungal plant pathogens Cladosporium fulvum and Dothistroma septosporum reveal adaptation to different hosts and lifestyles but also signatures of common ancestry.</title>
        <authorList>
            <person name="de Wit P.J.G.M."/>
            <person name="van der Burgt A."/>
            <person name="Oekmen B."/>
            <person name="Stergiopoulos I."/>
            <person name="Abd-Elsalam K.A."/>
            <person name="Aerts A.L."/>
            <person name="Bahkali A.H."/>
            <person name="Beenen H.G."/>
            <person name="Chettri P."/>
            <person name="Cox M.P."/>
            <person name="Datema E."/>
            <person name="de Vries R.P."/>
            <person name="Dhillon B."/>
            <person name="Ganley A.R."/>
            <person name="Griffiths S.A."/>
            <person name="Guo Y."/>
            <person name="Hamelin R.C."/>
            <person name="Henrissat B."/>
            <person name="Kabir M.S."/>
            <person name="Jashni M.K."/>
            <person name="Kema G."/>
            <person name="Klaubauf S."/>
            <person name="Lapidus A."/>
            <person name="Levasseur A."/>
            <person name="Lindquist E."/>
            <person name="Mehrabi R."/>
            <person name="Ohm R.A."/>
            <person name="Owen T.J."/>
            <person name="Salamov A."/>
            <person name="Schwelm A."/>
            <person name="Schijlen E."/>
            <person name="Sun H."/>
            <person name="van den Burg H.A."/>
            <person name="van Ham R.C.H.J."/>
            <person name="Zhang S."/>
            <person name="Goodwin S.B."/>
            <person name="Grigoriev I.V."/>
            <person name="Collemare J."/>
            <person name="Bradshaw R.E."/>
        </authorList>
    </citation>
    <scope>NUCLEOTIDE SEQUENCE [LARGE SCALE GENOMIC DNA]</scope>
    <source>
        <strain evidence="13">NZE10 / CBS 128990</strain>
    </source>
</reference>
<reference evidence="12 13" key="2">
    <citation type="journal article" date="2012" name="PLoS Pathog.">
        <title>Diverse lifestyles and strategies of plant pathogenesis encoded in the genomes of eighteen Dothideomycetes fungi.</title>
        <authorList>
            <person name="Ohm R.A."/>
            <person name="Feau N."/>
            <person name="Henrissat B."/>
            <person name="Schoch C.L."/>
            <person name="Horwitz B.A."/>
            <person name="Barry K.W."/>
            <person name="Condon B.J."/>
            <person name="Copeland A.C."/>
            <person name="Dhillon B."/>
            <person name="Glaser F."/>
            <person name="Hesse C.N."/>
            <person name="Kosti I."/>
            <person name="LaButti K."/>
            <person name="Lindquist E.A."/>
            <person name="Lucas S."/>
            <person name="Salamov A.A."/>
            <person name="Bradshaw R.E."/>
            <person name="Ciuffetti L."/>
            <person name="Hamelin R.C."/>
            <person name="Kema G.H.J."/>
            <person name="Lawrence C."/>
            <person name="Scott J.A."/>
            <person name="Spatafora J.W."/>
            <person name="Turgeon B.G."/>
            <person name="de Wit P.J.G.M."/>
            <person name="Zhong S."/>
            <person name="Goodwin S.B."/>
            <person name="Grigoriev I.V."/>
        </authorList>
    </citation>
    <scope>NUCLEOTIDE SEQUENCE [LARGE SCALE GENOMIC DNA]</scope>
    <source>
        <strain evidence="13">NZE10 / CBS 128990</strain>
    </source>
</reference>
<dbReference type="GO" id="GO:0071555">
    <property type="term" value="P:cell wall organization"/>
    <property type="evidence" value="ECO:0007669"/>
    <property type="project" value="UniProtKB-KW"/>
</dbReference>
<dbReference type="OMA" id="QSKDCRN"/>